<dbReference type="HOGENOM" id="CLU_036567_0_3_1"/>
<gene>
    <name evidence="3" type="ORF">F443_17916</name>
</gene>
<dbReference type="AlphaFoldDB" id="V9EC13"/>
<keyword evidence="1" id="KW-0175">Coiled coil</keyword>
<name>V9EC13_PHYNI</name>
<sequence length="395" mass="44778">MPPQPSFNDSLLWETSIHLPEPSGEDTTTLLGKGYQLPLQHDLDVVPASRKRSNKDISNSGKKRKTTYDVRREQKVELTAQAEELQKQLDELKFRVLVEHGEAAKCNERVAAGNAVLQEFIQQQHVELAKMQAMLARHSQQNVDSLHPAQTMIRLGKDPTERHNVLVVLKGKKLQEAKRFITTRSQGLDPRSSYTQEERNHSDTFCQVNFENMIVKGASAREVFDAFIDVSQNAEIIISEMFGGITIRENNDTDKRDISQMRLMTSTTLGTVVESNSVMFAEFKEAKDDQDESCGVIVTDFVDSDELYPYKPEERVRRDATSVFMIRSFKDKAKDSVNKELLVVATRWVCFKIRGGESNLSADPLQELQESTVSFGGTMKKSIQQRLGNVNLYDE</sequence>
<evidence type="ECO:0000256" key="2">
    <source>
        <dbReference type="SAM" id="MobiDB-lite"/>
    </source>
</evidence>
<dbReference type="eggNOG" id="ENOG502SHGD">
    <property type="taxonomic scope" value="Eukaryota"/>
</dbReference>
<keyword evidence="4" id="KW-1185">Reference proteome</keyword>
<organism evidence="3 4">
    <name type="scientific">Phytophthora nicotianae P1569</name>
    <dbReference type="NCBI Taxonomy" id="1317065"/>
    <lineage>
        <taxon>Eukaryota</taxon>
        <taxon>Sar</taxon>
        <taxon>Stramenopiles</taxon>
        <taxon>Oomycota</taxon>
        <taxon>Peronosporomycetes</taxon>
        <taxon>Peronosporales</taxon>
        <taxon>Peronosporaceae</taxon>
        <taxon>Phytophthora</taxon>
    </lineage>
</organism>
<feature type="coiled-coil region" evidence="1">
    <location>
        <begin position="68"/>
        <end position="95"/>
    </location>
</feature>
<dbReference type="EMBL" id="ANIZ01003079">
    <property type="protein sequence ID" value="ETI35822.1"/>
    <property type="molecule type" value="Genomic_DNA"/>
</dbReference>
<dbReference type="Proteomes" id="UP000018721">
    <property type="component" value="Unassembled WGS sequence"/>
</dbReference>
<feature type="region of interest" description="Disordered" evidence="2">
    <location>
        <begin position="42"/>
        <end position="68"/>
    </location>
</feature>
<proteinExistence type="predicted"/>
<dbReference type="OrthoDB" id="122058at2759"/>
<protein>
    <submittedName>
        <fullName evidence="3">Uncharacterized protein</fullName>
    </submittedName>
</protein>
<comment type="caution">
    <text evidence="3">The sequence shown here is derived from an EMBL/GenBank/DDBJ whole genome shotgun (WGS) entry which is preliminary data.</text>
</comment>
<evidence type="ECO:0000313" key="3">
    <source>
        <dbReference type="EMBL" id="ETI35822.1"/>
    </source>
</evidence>
<accession>V9EC13</accession>
<evidence type="ECO:0000313" key="4">
    <source>
        <dbReference type="Proteomes" id="UP000018721"/>
    </source>
</evidence>
<reference evidence="3 4" key="1">
    <citation type="submission" date="2013-11" db="EMBL/GenBank/DDBJ databases">
        <title>The Genome Sequence of Phytophthora parasitica P1569.</title>
        <authorList>
            <consortium name="The Broad Institute Genomics Platform"/>
            <person name="Russ C."/>
            <person name="Tyler B."/>
            <person name="Panabieres F."/>
            <person name="Shan W."/>
            <person name="Tripathy S."/>
            <person name="Grunwald N."/>
            <person name="Machado M."/>
            <person name="Johnson C.S."/>
            <person name="Arredondo F."/>
            <person name="Hong C."/>
            <person name="Coffey M."/>
            <person name="Young S.K."/>
            <person name="Zeng Q."/>
            <person name="Gargeya S."/>
            <person name="Fitzgerald M."/>
            <person name="Abouelleil A."/>
            <person name="Alvarado L."/>
            <person name="Chapman S.B."/>
            <person name="Gainer-Dewar J."/>
            <person name="Goldberg J."/>
            <person name="Griggs A."/>
            <person name="Gujja S."/>
            <person name="Hansen M."/>
            <person name="Howarth C."/>
            <person name="Imamovic A."/>
            <person name="Ireland A."/>
            <person name="Larimer J."/>
            <person name="McCowan C."/>
            <person name="Murphy C."/>
            <person name="Pearson M."/>
            <person name="Poon T.W."/>
            <person name="Priest M."/>
            <person name="Roberts A."/>
            <person name="Saif S."/>
            <person name="Shea T."/>
            <person name="Sykes S."/>
            <person name="Wortman J."/>
            <person name="Nusbaum C."/>
            <person name="Birren B."/>
        </authorList>
    </citation>
    <scope>NUCLEOTIDE SEQUENCE [LARGE SCALE GENOMIC DNA]</scope>
    <source>
        <strain evidence="3 4">P1569</strain>
    </source>
</reference>
<evidence type="ECO:0000256" key="1">
    <source>
        <dbReference type="SAM" id="Coils"/>
    </source>
</evidence>